<name>A0A9W3D4R4_RAPSA</name>
<keyword evidence="3" id="KW-1185">Reference proteome</keyword>
<dbReference type="GeneID" id="130507772"/>
<dbReference type="InterPro" id="IPR012337">
    <property type="entry name" value="RNaseH-like_sf"/>
</dbReference>
<dbReference type="Pfam" id="PF17919">
    <property type="entry name" value="RT_RNaseH_2"/>
    <property type="match status" value="1"/>
</dbReference>
<dbReference type="InterPro" id="IPR056924">
    <property type="entry name" value="SH3_Tf2-1"/>
</dbReference>
<dbReference type="Gene3D" id="3.30.420.10">
    <property type="entry name" value="Ribonuclease H-like superfamily/Ribonuclease H"/>
    <property type="match status" value="1"/>
</dbReference>
<dbReference type="InterPro" id="IPR041577">
    <property type="entry name" value="RT_RNaseH_2"/>
</dbReference>
<evidence type="ECO:0000313" key="4">
    <source>
        <dbReference type="RefSeq" id="XP_056858403.1"/>
    </source>
</evidence>
<protein>
    <submittedName>
        <fullName evidence="4">Uncharacterized protein LOC130507772</fullName>
    </submittedName>
</protein>
<gene>
    <name evidence="4" type="primary">LOC130507772</name>
</gene>
<feature type="domain" description="Reverse transcriptase/retrotransposon-derived protein RNase H-like" evidence="1">
    <location>
        <begin position="72"/>
        <end position="152"/>
    </location>
</feature>
<feature type="domain" description="Tf2-1-like SH3-like" evidence="2">
    <location>
        <begin position="382"/>
        <end position="444"/>
    </location>
</feature>
<accession>A0A9W3D4R4</accession>
<sequence length="585" mass="67016">NLVFLGFVVTAQGIKVDEEKVKAIREWPSPTSISEVRSFHGLAGFYRRFVKDFSTIAAPLTEVIKKSVGFQWREEQEEAFQTLKGKLTNAPLLALPDFSKTFEIECDASGVGIWAVLMQEKRPIAYFSEKLGGAMANYPTYDKELYTLLATMETKLLGFEQIKSYYADDPEFCDVYKECEKHTSGEYYLADGFLFKGNRLCVPNCSLREIKDLQKMCNLCSSQSHSSFPRFSKMAHFIPGHQTDNALVVADLFFREVVRLHGMPRTITEVVNRSLSTLLRTVVKKNLRTWEDCLPHVEFAYNHSIHRATKFSPFQIVYGFNPLTPLDLLPLPLSEQTNLDGKAKAEYVASLHEQVKKNIEERTKEYEKFANKGRRELVLEPGDLMWIHLRKERFPAERKSKLMPRTDGPFRVDRKINNNAYQIDLQGKYTVSFTFNVADLIPYVADGSDLRTNPFKGGGHDATRLEPDKDLAHKELNQLTDSDEELNVADQETRELNQLDVTDEETLEKESDGELELVDTRRPIHIQEAQESPFAYPKGPITRSQTRKMEQAIVGLINFKPEPESNQDQDQTEVKMFNYVVFGLT</sequence>
<evidence type="ECO:0000259" key="1">
    <source>
        <dbReference type="Pfam" id="PF17919"/>
    </source>
</evidence>
<dbReference type="Pfam" id="PF24626">
    <property type="entry name" value="SH3_Tf2-1"/>
    <property type="match status" value="1"/>
</dbReference>
<proteinExistence type="predicted"/>
<dbReference type="RefSeq" id="XP_056858403.1">
    <property type="nucleotide sequence ID" value="XM_057002423.1"/>
</dbReference>
<dbReference type="KEGG" id="rsz:130507772"/>
<dbReference type="InterPro" id="IPR036397">
    <property type="entry name" value="RNaseH_sf"/>
</dbReference>
<feature type="non-terminal residue" evidence="4">
    <location>
        <position position="1"/>
    </location>
</feature>
<dbReference type="GO" id="GO:0003676">
    <property type="term" value="F:nucleic acid binding"/>
    <property type="evidence" value="ECO:0007669"/>
    <property type="project" value="InterPro"/>
</dbReference>
<reference evidence="4" key="1">
    <citation type="submission" date="2025-08" db="UniProtKB">
        <authorList>
            <consortium name="RefSeq"/>
        </authorList>
    </citation>
    <scope>IDENTIFICATION</scope>
    <source>
        <tissue evidence="4">Leaf</tissue>
    </source>
</reference>
<dbReference type="AlphaFoldDB" id="A0A9W3D4R4"/>
<dbReference type="InterPro" id="IPR043502">
    <property type="entry name" value="DNA/RNA_pol_sf"/>
</dbReference>
<dbReference type="SUPFAM" id="SSF53098">
    <property type="entry name" value="Ribonuclease H-like"/>
    <property type="match status" value="1"/>
</dbReference>
<evidence type="ECO:0000259" key="2">
    <source>
        <dbReference type="Pfam" id="PF24626"/>
    </source>
</evidence>
<dbReference type="PANTHER" id="PTHR35046">
    <property type="entry name" value="ZINC KNUCKLE (CCHC-TYPE) FAMILY PROTEIN"/>
    <property type="match status" value="1"/>
</dbReference>
<evidence type="ECO:0000313" key="3">
    <source>
        <dbReference type="Proteomes" id="UP000504610"/>
    </source>
</evidence>
<dbReference type="Gene3D" id="3.30.70.270">
    <property type="match status" value="1"/>
</dbReference>
<dbReference type="PANTHER" id="PTHR35046:SF9">
    <property type="entry name" value="RNA-DIRECTED DNA POLYMERASE"/>
    <property type="match status" value="1"/>
</dbReference>
<dbReference type="FunFam" id="3.30.70.270:FF:000020">
    <property type="entry name" value="Transposon Tf2-6 polyprotein-like Protein"/>
    <property type="match status" value="1"/>
</dbReference>
<dbReference type="OrthoDB" id="415724at2759"/>
<organism evidence="3 4">
    <name type="scientific">Raphanus sativus</name>
    <name type="common">Radish</name>
    <name type="synonym">Raphanus raphanistrum var. sativus</name>
    <dbReference type="NCBI Taxonomy" id="3726"/>
    <lineage>
        <taxon>Eukaryota</taxon>
        <taxon>Viridiplantae</taxon>
        <taxon>Streptophyta</taxon>
        <taxon>Embryophyta</taxon>
        <taxon>Tracheophyta</taxon>
        <taxon>Spermatophyta</taxon>
        <taxon>Magnoliopsida</taxon>
        <taxon>eudicotyledons</taxon>
        <taxon>Gunneridae</taxon>
        <taxon>Pentapetalae</taxon>
        <taxon>rosids</taxon>
        <taxon>malvids</taxon>
        <taxon>Brassicales</taxon>
        <taxon>Brassicaceae</taxon>
        <taxon>Brassiceae</taxon>
        <taxon>Raphanus</taxon>
    </lineage>
</organism>
<dbReference type="SUPFAM" id="SSF56672">
    <property type="entry name" value="DNA/RNA polymerases"/>
    <property type="match status" value="1"/>
</dbReference>
<dbReference type="Gene3D" id="3.10.20.370">
    <property type="match status" value="1"/>
</dbReference>
<dbReference type="Proteomes" id="UP000504610">
    <property type="component" value="Unplaced"/>
</dbReference>
<dbReference type="InterPro" id="IPR043128">
    <property type="entry name" value="Rev_trsase/Diguanyl_cyclase"/>
</dbReference>